<proteinExistence type="predicted"/>
<dbReference type="CDD" id="cd22412">
    <property type="entry name" value="KH-I_Vigilin_rpt9"/>
    <property type="match status" value="1"/>
</dbReference>
<evidence type="ECO:0000256" key="3">
    <source>
        <dbReference type="ARBA" id="ARBA00022737"/>
    </source>
</evidence>
<keyword evidence="3" id="KW-0677">Repeat</keyword>
<feature type="domain" description="K Homology" evidence="8">
    <location>
        <begin position="562"/>
        <end position="631"/>
    </location>
</feature>
<dbReference type="CDD" id="cd22408">
    <property type="entry name" value="KH-I_Vigilin_rpt4"/>
    <property type="match status" value="1"/>
</dbReference>
<protein>
    <submittedName>
        <fullName evidence="10">K Homology domain-containing protein</fullName>
    </submittedName>
</protein>
<dbReference type="SMART" id="SM00322">
    <property type="entry name" value="KH"/>
    <property type="match status" value="13"/>
</dbReference>
<dbReference type="CDD" id="cd02394">
    <property type="entry name" value="KH-I_Vigilin_rpt6"/>
    <property type="match status" value="1"/>
</dbReference>
<feature type="domain" description="K Homology" evidence="8">
    <location>
        <begin position="278"/>
        <end position="346"/>
    </location>
</feature>
<dbReference type="Pfam" id="PF00013">
    <property type="entry name" value="KH_1"/>
    <property type="match status" value="13"/>
</dbReference>
<dbReference type="CDD" id="cd22417">
    <property type="entry name" value="KH-I_Vigilin_rpt14"/>
    <property type="match status" value="1"/>
</dbReference>
<dbReference type="InterPro" id="IPR057778">
    <property type="entry name" value="KH_Vigilin_N"/>
</dbReference>
<feature type="compositionally biased region" description="Basic and acidic residues" evidence="7">
    <location>
        <begin position="969"/>
        <end position="981"/>
    </location>
</feature>
<evidence type="ECO:0000256" key="1">
    <source>
        <dbReference type="ARBA" id="ARBA00004496"/>
    </source>
</evidence>
<feature type="domain" description="K Homology" evidence="8">
    <location>
        <begin position="490"/>
        <end position="558"/>
    </location>
</feature>
<dbReference type="PANTHER" id="PTHR10627">
    <property type="entry name" value="SCP160"/>
    <property type="match status" value="1"/>
</dbReference>
<feature type="domain" description="K Homology" evidence="8">
    <location>
        <begin position="206"/>
        <end position="274"/>
    </location>
</feature>
<evidence type="ECO:0000256" key="2">
    <source>
        <dbReference type="ARBA" id="ARBA00022490"/>
    </source>
</evidence>
<organism evidence="9 10">
    <name type="scientific">Plectus sambesii</name>
    <dbReference type="NCBI Taxonomy" id="2011161"/>
    <lineage>
        <taxon>Eukaryota</taxon>
        <taxon>Metazoa</taxon>
        <taxon>Ecdysozoa</taxon>
        <taxon>Nematoda</taxon>
        <taxon>Chromadorea</taxon>
        <taxon>Plectida</taxon>
        <taxon>Plectina</taxon>
        <taxon>Plectoidea</taxon>
        <taxon>Plectidae</taxon>
        <taxon>Plectus</taxon>
    </lineage>
</organism>
<dbReference type="PROSITE" id="PS50084">
    <property type="entry name" value="KH_TYPE_1"/>
    <property type="match status" value="13"/>
</dbReference>
<evidence type="ECO:0000259" key="8">
    <source>
        <dbReference type="SMART" id="SM00322"/>
    </source>
</evidence>
<feature type="domain" description="K Homology" evidence="8">
    <location>
        <begin position="782"/>
        <end position="852"/>
    </location>
</feature>
<dbReference type="Gene3D" id="3.30.1370.10">
    <property type="entry name" value="K Homology domain, type 1"/>
    <property type="match status" value="13"/>
</dbReference>
<dbReference type="AlphaFoldDB" id="A0A914XLH2"/>
<feature type="domain" description="K Homology" evidence="8">
    <location>
        <begin position="351"/>
        <end position="419"/>
    </location>
</feature>
<dbReference type="GO" id="GO:0003729">
    <property type="term" value="F:mRNA binding"/>
    <property type="evidence" value="ECO:0007669"/>
    <property type="project" value="TreeGrafter"/>
</dbReference>
<dbReference type="CDD" id="cd22407">
    <property type="entry name" value="KH-I_Vigilin_rpt3"/>
    <property type="match status" value="1"/>
</dbReference>
<keyword evidence="2" id="KW-0963">Cytoplasm</keyword>
<keyword evidence="9" id="KW-1185">Reference proteome</keyword>
<dbReference type="CDD" id="cd22413">
    <property type="entry name" value="KH-I_Vigilin_rpt10"/>
    <property type="match status" value="1"/>
</dbReference>
<dbReference type="WBParaSite" id="PSAMB.scaffold900size38983.g9542.t1">
    <property type="protein sequence ID" value="PSAMB.scaffold900size38983.g9542.t1"/>
    <property type="gene ID" value="PSAMB.scaffold900size38983.g9542"/>
</dbReference>
<evidence type="ECO:0000256" key="7">
    <source>
        <dbReference type="SAM" id="MobiDB-lite"/>
    </source>
</evidence>
<evidence type="ECO:0000313" key="9">
    <source>
        <dbReference type="Proteomes" id="UP000887566"/>
    </source>
</evidence>
<accession>A0A914XLH2</accession>
<reference evidence="10" key="1">
    <citation type="submission" date="2022-11" db="UniProtKB">
        <authorList>
            <consortium name="WormBaseParasite"/>
        </authorList>
    </citation>
    <scope>IDENTIFICATION</scope>
</reference>
<feature type="domain" description="K Homology" evidence="8">
    <location>
        <begin position="420"/>
        <end position="485"/>
    </location>
</feature>
<feature type="domain" description="K Homology" evidence="8">
    <location>
        <begin position="708"/>
        <end position="777"/>
    </location>
</feature>
<dbReference type="InterPro" id="IPR036612">
    <property type="entry name" value="KH_dom_type_1_sf"/>
</dbReference>
<evidence type="ECO:0000256" key="4">
    <source>
        <dbReference type="ARBA" id="ARBA00022884"/>
    </source>
</evidence>
<dbReference type="Proteomes" id="UP000887566">
    <property type="component" value="Unplaced"/>
</dbReference>
<dbReference type="SUPFAM" id="SSF54791">
    <property type="entry name" value="Eukaryotic type KH-domain (KH-domain type I)"/>
    <property type="match status" value="12"/>
</dbReference>
<name>A0A914XLH2_9BILA</name>
<dbReference type="InterPro" id="IPR004087">
    <property type="entry name" value="KH_dom"/>
</dbReference>
<dbReference type="PANTHER" id="PTHR10627:SF31">
    <property type="entry name" value="DODECA-SATELLITE-BINDING PROTEIN 1, ISOFORM A"/>
    <property type="match status" value="1"/>
</dbReference>
<keyword evidence="6" id="KW-0175">Coiled coil</keyword>
<feature type="region of interest" description="Disordered" evidence="7">
    <location>
        <begin position="1"/>
        <end position="41"/>
    </location>
</feature>
<feature type="domain" description="K Homology" evidence="8">
    <location>
        <begin position="929"/>
        <end position="1013"/>
    </location>
</feature>
<dbReference type="CDD" id="cd22411">
    <property type="entry name" value="KH-I_Vigilin_rpt8"/>
    <property type="match status" value="1"/>
</dbReference>
<feature type="compositionally biased region" description="Polar residues" evidence="7">
    <location>
        <begin position="24"/>
        <end position="41"/>
    </location>
</feature>
<feature type="region of interest" description="Disordered" evidence="7">
    <location>
        <begin position="969"/>
        <end position="988"/>
    </location>
</feature>
<evidence type="ECO:0000256" key="6">
    <source>
        <dbReference type="SAM" id="Coils"/>
    </source>
</evidence>
<dbReference type="InterPro" id="IPR004088">
    <property type="entry name" value="KH_dom_type_1"/>
</dbReference>
<dbReference type="CDD" id="cd22409">
    <property type="entry name" value="KH-I_Vigilin_rpt5"/>
    <property type="match status" value="1"/>
</dbReference>
<feature type="domain" description="K Homology" evidence="8">
    <location>
        <begin position="856"/>
        <end position="925"/>
    </location>
</feature>
<evidence type="ECO:0000256" key="5">
    <source>
        <dbReference type="PROSITE-ProRule" id="PRU00117"/>
    </source>
</evidence>
<dbReference type="Pfam" id="PF24668">
    <property type="entry name" value="KH_Vigilin"/>
    <property type="match status" value="1"/>
</dbReference>
<keyword evidence="4 5" id="KW-0694">RNA-binding</keyword>
<sequence>MEVEGTYTAPAAVQPPIGSPPNHQPSALNGDFNGSSSLLNGSEAFSPTGAVNGNSFNLAPGIERSNAGANAAGSSHSSATAITPNKNAVVVDYSQDFPELPPAAVKNVAHNPSGAWAKPMTNARAVKPNNVTQVFHLPAEERSIKNFNRQLGNTSEEQQKCNTIALATETTIELCEAKDHTLTILITGKRAKVEEARARIVRDLQTQASREIPIPKEHHRVLIGKEGSNLRQLEADTDCRIIVPGRDAPSDVIKVIGPREGIEKAVHQIELISHEQSKLAQEHLMIPRIFYPWIRGPFNETLDRLLAETGAKINIPPPSAKSEVIVVTGEKEGVYKAASVIRRIFEEQQALVKSVTCKVARAQHRYVIGPQRCNLSDVLKQTGVSVEVPSEEEDSDTITLRGDPAKLGDALSLVYAKASSVITAEITCPAWLHKFIIGPKGATLQQIVPNKNKVQVDFEDGGTIFLEGAPEEVKIAQEALNSAVNRLKTEMATETIKVHPSYHRHVIGKGGSLITKIKNETGVQITIPNESTNSDEIKVEGKKDGVTKAVADISELVKRMENEKSKDMVIEQRLHKQIIGSKGESISKLREQYPSVVFSFPDAGRKSDIVSLRGDKNEVDKVFKQLTTIVKDLQESNFQMSVPIFKDFHKHIIGKGGANVRKIREETTTRIDLPGEGSGEDKILVTGKKANVEKAVAQLTQIQNELASIVTLDLTIPAKIHSRLLGGGRRLVQDIQDECGGVQIRFPPEKSNSDKVTIRGPKDDAARAQKLLMDLANDRELSSFEDSVTAKAEFHRFLIGKGGSKIKKVRESCPDVRILFPRESDKDQETIHLIGRKEEVAQIKKHLEELILHLNEIVEVTTDVPAKWHKHFVARGANVLREIQDQNGGVSISFPRQNAQDTKVSIKGSKDCVEGAKQRIAEIVADLEAQITIKADIPAEYHRTLLGNRGQKVQDICAKYNVQIKFPDRETREAGGNHEEASGDGPSVLNTVSISGRLENCESARTALQACIPITEVAEVPFEFHGNLIGRSGETVRALMQNYDVSVSIPPADQQLNEIKISGQADSVKDAIAEIGRRVDEFKLGAKDRELRMFQLTVQVPPEYHQRLIGPRGQKINQMRAKHDVQISIPKQAEGEEPNENVVITGYEENAHKCKAEIEEMVNELKNLFVQEITLDARIH</sequence>
<feature type="domain" description="K Homology" evidence="8">
    <location>
        <begin position="636"/>
        <end position="704"/>
    </location>
</feature>
<feature type="coiled-coil region" evidence="6">
    <location>
        <begin position="1144"/>
        <end position="1171"/>
    </location>
</feature>
<evidence type="ECO:0000313" key="10">
    <source>
        <dbReference type="WBParaSite" id="PSAMB.scaffold900size38983.g9542.t1"/>
    </source>
</evidence>
<dbReference type="CDD" id="cd22410">
    <property type="entry name" value="KH-I_Vigilin_rpt7"/>
    <property type="match status" value="1"/>
</dbReference>
<feature type="domain" description="K Homology" evidence="8">
    <location>
        <begin position="1092"/>
        <end position="1163"/>
    </location>
</feature>
<comment type="subcellular location">
    <subcellularLocation>
        <location evidence="1">Cytoplasm</location>
    </subcellularLocation>
</comment>
<feature type="domain" description="K Homology" evidence="8">
    <location>
        <begin position="1014"/>
        <end position="1080"/>
    </location>
</feature>